<dbReference type="EMBL" id="CP012333">
    <property type="protein sequence ID" value="AKV04116.1"/>
    <property type="molecule type" value="Genomic_DNA"/>
</dbReference>
<dbReference type="AlphaFoldDB" id="A0A0K1QEC2"/>
<evidence type="ECO:0000256" key="1">
    <source>
        <dbReference type="SAM" id="SignalP"/>
    </source>
</evidence>
<reference evidence="2 3" key="1">
    <citation type="submission" date="2015-08" db="EMBL/GenBank/DDBJ databases">
        <authorList>
            <person name="Babu N.S."/>
            <person name="Beckwith C.J."/>
            <person name="Beseler K.G."/>
            <person name="Brison A."/>
            <person name="Carone J.V."/>
            <person name="Caskin T.P."/>
            <person name="Diamond M."/>
            <person name="Durham M.E."/>
            <person name="Foxe J.M."/>
            <person name="Go M."/>
            <person name="Henderson B.A."/>
            <person name="Jones I.B."/>
            <person name="McGettigan J.A."/>
            <person name="Micheletti S.J."/>
            <person name="Nasrallah M.E."/>
            <person name="Ortiz D."/>
            <person name="Piller C.R."/>
            <person name="Privatt S.R."/>
            <person name="Schneider S.L."/>
            <person name="Sharp S."/>
            <person name="Smith T.C."/>
            <person name="Stanton J.D."/>
            <person name="Ullery H.E."/>
            <person name="Wilson R.J."/>
            <person name="Serrano M.G."/>
            <person name="Buck G."/>
            <person name="Lee V."/>
            <person name="Wang Y."/>
            <person name="Carvalho R."/>
            <person name="Voegtly L."/>
            <person name="Shi R."/>
            <person name="Duckworth R."/>
            <person name="Johnson A."/>
            <person name="Loviza R."/>
            <person name="Walstead R."/>
            <person name="Shah Z."/>
            <person name="Kiflezghi M."/>
            <person name="Wade K."/>
            <person name="Ball S.L."/>
            <person name="Bradley K.W."/>
            <person name="Asai D.J."/>
            <person name="Bowman C.A."/>
            <person name="Russell D.A."/>
            <person name="Pope W.H."/>
            <person name="Jacobs-Sera D."/>
            <person name="Hendrix R.W."/>
            <person name="Hatfull G.F."/>
        </authorList>
    </citation>
    <scope>NUCLEOTIDE SEQUENCE [LARGE SCALE GENOMIC DNA]</scope>
    <source>
        <strain evidence="2 3">DSM 27648</strain>
    </source>
</reference>
<feature type="signal peptide" evidence="1">
    <location>
        <begin position="1"/>
        <end position="25"/>
    </location>
</feature>
<sequence length="264" mass="26349">MAVRDACRATVVAAYGLVVVGVAFAAGAACTPDDLGGTCHFQGETTNACGECIASSCRMVVDTCCGDESCRTSLSSLDTCASGGGCSSLVDASASMAKLLAVCVKSSCSNVCADEGSPLVDGGAPVTCVRNDETKTCACESGESTDASSAVSCVVRAGSAGVCCAEKGWPAKGTSCGCAETACVDYGDDTNCVCGLLTNIFASGDRVRVQSACSSVYGHCCQKDDGSCTCGLSTCGDAEEVHICWASDVRGTCSSGATEVRSCH</sequence>
<proteinExistence type="predicted"/>
<evidence type="ECO:0000313" key="2">
    <source>
        <dbReference type="EMBL" id="AKV04116.1"/>
    </source>
</evidence>
<protein>
    <recommendedName>
        <fullName evidence="4">Tryptophan synthase alpha chain</fullName>
    </recommendedName>
</protein>
<gene>
    <name evidence="2" type="ORF">AKJ09_10779</name>
</gene>
<keyword evidence="1" id="KW-0732">Signal</keyword>
<name>A0A0K1QEC2_9BACT</name>
<dbReference type="STRING" id="1391654.AKJ09_10779"/>
<keyword evidence="3" id="KW-1185">Reference proteome</keyword>
<organism evidence="2 3">
    <name type="scientific">Labilithrix luteola</name>
    <dbReference type="NCBI Taxonomy" id="1391654"/>
    <lineage>
        <taxon>Bacteria</taxon>
        <taxon>Pseudomonadati</taxon>
        <taxon>Myxococcota</taxon>
        <taxon>Polyangia</taxon>
        <taxon>Polyangiales</taxon>
        <taxon>Labilitrichaceae</taxon>
        <taxon>Labilithrix</taxon>
    </lineage>
</organism>
<feature type="chain" id="PRO_5005467467" description="Tryptophan synthase alpha chain" evidence="1">
    <location>
        <begin position="26"/>
        <end position="264"/>
    </location>
</feature>
<accession>A0A0K1QEC2</accession>
<dbReference type="PROSITE" id="PS51257">
    <property type="entry name" value="PROKAR_LIPOPROTEIN"/>
    <property type="match status" value="1"/>
</dbReference>
<evidence type="ECO:0008006" key="4">
    <source>
        <dbReference type="Google" id="ProtNLM"/>
    </source>
</evidence>
<dbReference type="KEGG" id="llu:AKJ09_10779"/>
<dbReference type="Proteomes" id="UP000064967">
    <property type="component" value="Chromosome"/>
</dbReference>
<evidence type="ECO:0000313" key="3">
    <source>
        <dbReference type="Proteomes" id="UP000064967"/>
    </source>
</evidence>